<sequence length="130" mass="15307">MSSTEHYLLNYAWDIKHWNEDRDVMLEAQFSGVSPAQIAPLLEHWLHSKQRDQQVLDQQTATIFYAGGAWFHWPATDSLQFYIHSAGQDAFDSIHYYANHLADYLFAALGPKLKLQWIEHPHRRDYLRAH</sequence>
<name>A0A0K1XFQ1_9GAMM</name>
<reference evidence="1 2" key="1">
    <citation type="journal article" date="2015" name="Genome Announc.">
        <title>Genome Sequences of Oblitimonas alkaliphila gen. nov. sp. nov. (Proposed), a Novel Bacterium of the Pseudomonadaceae Family.</title>
        <authorList>
            <person name="Lauer A.C."/>
            <person name="Nicholson A.C."/>
            <person name="Humrighouse B.W."/>
            <person name="Emery B."/>
            <person name="Drobish A."/>
            <person name="Juieng P."/>
            <person name="Loparev V."/>
            <person name="McQuiston J.R."/>
        </authorList>
    </citation>
    <scope>NUCLEOTIDE SEQUENCE [LARGE SCALE GENOMIC DNA]</scope>
    <source>
        <strain evidence="1 2">E5571</strain>
    </source>
</reference>
<evidence type="ECO:0000313" key="1">
    <source>
        <dbReference type="EMBL" id="AKX60012.1"/>
    </source>
</evidence>
<dbReference type="AlphaFoldDB" id="A0A0K1XFQ1"/>
<dbReference type="EMBL" id="CP012365">
    <property type="protein sequence ID" value="AKX60012.1"/>
    <property type="molecule type" value="Genomic_DNA"/>
</dbReference>
<gene>
    <name evidence="1" type="ORF">AKN88_08785</name>
</gene>
<dbReference type="Proteomes" id="UP000063953">
    <property type="component" value="Chromosome"/>
</dbReference>
<accession>A0A0K1XFQ1</accession>
<organism evidence="1 2">
    <name type="scientific">Thiopseudomonas alkaliphila</name>
    <dbReference type="NCBI Taxonomy" id="1697053"/>
    <lineage>
        <taxon>Bacteria</taxon>
        <taxon>Pseudomonadati</taxon>
        <taxon>Pseudomonadota</taxon>
        <taxon>Gammaproteobacteria</taxon>
        <taxon>Pseudomonadales</taxon>
        <taxon>Pseudomonadaceae</taxon>
        <taxon>Thiopseudomonas</taxon>
    </lineage>
</organism>
<protein>
    <submittedName>
        <fullName evidence="1">Uncharacterized protein</fullName>
    </submittedName>
</protein>
<dbReference type="STRING" id="1697053.AKN87_11265"/>
<dbReference type="RefSeq" id="WP_053101234.1">
    <property type="nucleotide sequence ID" value="NZ_CP012365.1"/>
</dbReference>
<evidence type="ECO:0000313" key="2">
    <source>
        <dbReference type="Proteomes" id="UP000063953"/>
    </source>
</evidence>
<keyword evidence="2" id="KW-1185">Reference proteome</keyword>
<proteinExistence type="predicted"/>